<reference evidence="1 2" key="1">
    <citation type="submission" date="2024-02" db="EMBL/GenBank/DDBJ databases">
        <authorList>
            <person name="Chen Y."/>
            <person name="Shah S."/>
            <person name="Dougan E. K."/>
            <person name="Thang M."/>
            <person name="Chan C."/>
        </authorList>
    </citation>
    <scope>NUCLEOTIDE SEQUENCE [LARGE SCALE GENOMIC DNA]</scope>
</reference>
<evidence type="ECO:0000313" key="2">
    <source>
        <dbReference type="Proteomes" id="UP001642464"/>
    </source>
</evidence>
<protein>
    <submittedName>
        <fullName evidence="1">Uncharacterized protein</fullName>
    </submittedName>
</protein>
<dbReference type="EMBL" id="CAXAMM010013359">
    <property type="protein sequence ID" value="CAK9031196.1"/>
    <property type="molecule type" value="Genomic_DNA"/>
</dbReference>
<keyword evidence="2" id="KW-1185">Reference proteome</keyword>
<proteinExistence type="predicted"/>
<gene>
    <name evidence="1" type="ORF">SCF082_LOCUS19542</name>
</gene>
<organism evidence="1 2">
    <name type="scientific">Durusdinium trenchii</name>
    <dbReference type="NCBI Taxonomy" id="1381693"/>
    <lineage>
        <taxon>Eukaryota</taxon>
        <taxon>Sar</taxon>
        <taxon>Alveolata</taxon>
        <taxon>Dinophyceae</taxon>
        <taxon>Suessiales</taxon>
        <taxon>Symbiodiniaceae</taxon>
        <taxon>Durusdinium</taxon>
    </lineage>
</organism>
<name>A0ABP0KWE3_9DINO</name>
<evidence type="ECO:0000313" key="1">
    <source>
        <dbReference type="EMBL" id="CAK9031196.1"/>
    </source>
</evidence>
<comment type="caution">
    <text evidence="1">The sequence shown here is derived from an EMBL/GenBank/DDBJ whole genome shotgun (WGS) entry which is preliminary data.</text>
</comment>
<accession>A0ABP0KWE3</accession>
<sequence>MGYHNILKHGFTRMHGTGSENLKSLKRSFDEAESMTATEYVEASVLPSTSTELYIRALRVKAFRTLNWLDKSETIFKLLMTAVTVQPAERIMYKFLQWQHQHCGLDATASPLARMTSDASPARKAVDELLTLMVDGKFLFSDNTPGIADTINFLEFARNLVKRLRCWLMVRSKYSPYEGDWWEWVVTNQCDNQVYIKPLIQQVSDTCGLRTPSISSQTE</sequence>
<feature type="non-terminal residue" evidence="1">
    <location>
        <position position="219"/>
    </location>
</feature>
<dbReference type="Proteomes" id="UP001642464">
    <property type="component" value="Unassembled WGS sequence"/>
</dbReference>